<keyword evidence="4" id="KW-1185">Reference proteome</keyword>
<comment type="caution">
    <text evidence="3">The sequence shown here is derived from an EMBL/GenBank/DDBJ whole genome shotgun (WGS) entry which is preliminary data.</text>
</comment>
<dbReference type="InterPro" id="IPR035093">
    <property type="entry name" value="RelE/ParE_toxin_dom_sf"/>
</dbReference>
<reference evidence="4" key="1">
    <citation type="journal article" date="2019" name="Int. J. Syst. Evol. Microbiol.">
        <title>The Global Catalogue of Microorganisms (GCM) 10K type strain sequencing project: providing services to taxonomists for standard genome sequencing and annotation.</title>
        <authorList>
            <consortium name="The Broad Institute Genomics Platform"/>
            <consortium name="The Broad Institute Genome Sequencing Center for Infectious Disease"/>
            <person name="Wu L."/>
            <person name="Ma J."/>
        </authorList>
    </citation>
    <scope>NUCLEOTIDE SEQUENCE [LARGE SCALE GENOMIC DNA]</scope>
    <source>
        <strain evidence="4">CCUG 43304</strain>
    </source>
</reference>
<protein>
    <submittedName>
        <fullName evidence="3">Type II toxin-antitoxin system RelE/ParE family toxin</fullName>
    </submittedName>
</protein>
<dbReference type="InterPro" id="IPR007712">
    <property type="entry name" value="RelE/ParE_toxin"/>
</dbReference>
<dbReference type="Gene3D" id="3.30.2310.20">
    <property type="entry name" value="RelE-like"/>
    <property type="match status" value="1"/>
</dbReference>
<evidence type="ECO:0000313" key="4">
    <source>
        <dbReference type="Proteomes" id="UP001596306"/>
    </source>
</evidence>
<comment type="similarity">
    <text evidence="1">Belongs to the RelE toxin family.</text>
</comment>
<keyword evidence="2" id="KW-1277">Toxin-antitoxin system</keyword>
<name>A0ABW1VEU4_9MICO</name>
<accession>A0ABW1VEU4</accession>
<gene>
    <name evidence="3" type="ORF">ACFQB0_05895</name>
</gene>
<dbReference type="SUPFAM" id="SSF143011">
    <property type="entry name" value="RelE-like"/>
    <property type="match status" value="1"/>
</dbReference>
<sequence>MTYRIDVLPTAARAIRNLPPEARARIGAAIELLADQPRPPAAKKLTGRPEWRVRTGGYRVLYRIQDELLTVVVVPAGHRREASDH</sequence>
<evidence type="ECO:0000313" key="3">
    <source>
        <dbReference type="EMBL" id="MFC6355635.1"/>
    </source>
</evidence>
<dbReference type="Pfam" id="PF05016">
    <property type="entry name" value="ParE_toxin"/>
    <property type="match status" value="1"/>
</dbReference>
<evidence type="ECO:0000256" key="1">
    <source>
        <dbReference type="ARBA" id="ARBA00006226"/>
    </source>
</evidence>
<dbReference type="PANTHER" id="PTHR35601">
    <property type="entry name" value="TOXIN RELE"/>
    <property type="match status" value="1"/>
</dbReference>
<organism evidence="3 4">
    <name type="scientific">Luethyella okanaganae</name>
    <dbReference type="NCBI Taxonomy" id="69372"/>
    <lineage>
        <taxon>Bacteria</taxon>
        <taxon>Bacillati</taxon>
        <taxon>Actinomycetota</taxon>
        <taxon>Actinomycetes</taxon>
        <taxon>Micrococcales</taxon>
        <taxon>Microbacteriaceae</taxon>
        <taxon>Luethyella</taxon>
    </lineage>
</organism>
<dbReference type="Proteomes" id="UP001596306">
    <property type="component" value="Unassembled WGS sequence"/>
</dbReference>
<dbReference type="RefSeq" id="WP_386728721.1">
    <property type="nucleotide sequence ID" value="NZ_JBHSTP010000001.1"/>
</dbReference>
<dbReference type="PANTHER" id="PTHR35601:SF1">
    <property type="entry name" value="TOXIN RELE"/>
    <property type="match status" value="1"/>
</dbReference>
<dbReference type="EMBL" id="JBHSTP010000001">
    <property type="protein sequence ID" value="MFC6355635.1"/>
    <property type="molecule type" value="Genomic_DNA"/>
</dbReference>
<proteinExistence type="inferred from homology"/>
<evidence type="ECO:0000256" key="2">
    <source>
        <dbReference type="ARBA" id="ARBA00022649"/>
    </source>
</evidence>